<organism evidence="2 3">
    <name type="scientific">Aliikangiella coralliicola</name>
    <dbReference type="NCBI Taxonomy" id="2592383"/>
    <lineage>
        <taxon>Bacteria</taxon>
        <taxon>Pseudomonadati</taxon>
        <taxon>Pseudomonadota</taxon>
        <taxon>Gammaproteobacteria</taxon>
        <taxon>Oceanospirillales</taxon>
        <taxon>Pleioneaceae</taxon>
        <taxon>Aliikangiella</taxon>
    </lineage>
</organism>
<feature type="chain" id="PRO_5022080116" evidence="1">
    <location>
        <begin position="21"/>
        <end position="164"/>
    </location>
</feature>
<feature type="signal peptide" evidence="1">
    <location>
        <begin position="1"/>
        <end position="20"/>
    </location>
</feature>
<dbReference type="AlphaFoldDB" id="A0A545UCD1"/>
<gene>
    <name evidence="2" type="ORF">FLL46_15050</name>
</gene>
<dbReference type="Proteomes" id="UP000315439">
    <property type="component" value="Unassembled WGS sequence"/>
</dbReference>
<proteinExistence type="predicted"/>
<name>A0A545UCD1_9GAMM</name>
<dbReference type="RefSeq" id="WP_142932135.1">
    <property type="nucleotide sequence ID" value="NZ_ML660165.1"/>
</dbReference>
<protein>
    <submittedName>
        <fullName evidence="2">YbjN domain-containing protein</fullName>
    </submittedName>
</protein>
<evidence type="ECO:0000313" key="3">
    <source>
        <dbReference type="Proteomes" id="UP000315439"/>
    </source>
</evidence>
<dbReference type="OrthoDB" id="571431at2"/>
<dbReference type="SUPFAM" id="SSF69635">
    <property type="entry name" value="Type III secretory system chaperone-like"/>
    <property type="match status" value="1"/>
</dbReference>
<dbReference type="EMBL" id="VIKS01000009">
    <property type="protein sequence ID" value="TQV87120.1"/>
    <property type="molecule type" value="Genomic_DNA"/>
</dbReference>
<keyword evidence="3" id="KW-1185">Reference proteome</keyword>
<evidence type="ECO:0000313" key="2">
    <source>
        <dbReference type="EMBL" id="TQV87120.1"/>
    </source>
</evidence>
<reference evidence="2 3" key="1">
    <citation type="submission" date="2019-07" db="EMBL/GenBank/DDBJ databases">
        <title>Draft genome for Aliikangiella sp. M105.</title>
        <authorList>
            <person name="Wang G."/>
        </authorList>
    </citation>
    <scope>NUCLEOTIDE SEQUENCE [LARGE SCALE GENOMIC DNA]</scope>
    <source>
        <strain evidence="2 3">M105</strain>
    </source>
</reference>
<accession>A0A545UCD1</accession>
<comment type="caution">
    <text evidence="2">The sequence shown here is derived from an EMBL/GenBank/DDBJ whole genome shotgun (WGS) entry which is preliminary data.</text>
</comment>
<evidence type="ECO:0000256" key="1">
    <source>
        <dbReference type="SAM" id="SignalP"/>
    </source>
</evidence>
<sequence>MKIVIKIIFSLSFLANIALANDGQMTAKLLTDTIKSYGNKIEINSNVISFKYDSVSLYCVFDINADRMRLVSPIANIDQLSAEMVIRAMQANYHSVLDARYAIGDDLIYSAFIHPLSSLTVKEVESAIRQVATAAQTFGGLYSSGELVFPQSPQREEKPKKNEA</sequence>
<keyword evidence="1" id="KW-0732">Signal</keyword>
<dbReference type="Gene3D" id="3.30.1460.10">
    <property type="match status" value="1"/>
</dbReference>